<evidence type="ECO:0000313" key="3">
    <source>
        <dbReference type="EMBL" id="BAD16999.1"/>
    </source>
</evidence>
<proteinExistence type="predicted"/>
<evidence type="ECO:0000313" key="4">
    <source>
        <dbReference type="Proteomes" id="UP000000763"/>
    </source>
</evidence>
<organism evidence="2 4">
    <name type="scientific">Oryza sativa subsp. japonica</name>
    <name type="common">Rice</name>
    <dbReference type="NCBI Taxonomy" id="39947"/>
    <lineage>
        <taxon>Eukaryota</taxon>
        <taxon>Viridiplantae</taxon>
        <taxon>Streptophyta</taxon>
        <taxon>Embryophyta</taxon>
        <taxon>Tracheophyta</taxon>
        <taxon>Spermatophyta</taxon>
        <taxon>Magnoliopsida</taxon>
        <taxon>Liliopsida</taxon>
        <taxon>Poales</taxon>
        <taxon>Poaceae</taxon>
        <taxon>BOP clade</taxon>
        <taxon>Oryzoideae</taxon>
        <taxon>Oryzeae</taxon>
        <taxon>Oryzinae</taxon>
        <taxon>Oryza</taxon>
        <taxon>Oryza sativa</taxon>
    </lineage>
</organism>
<dbReference type="EMBL" id="AP005730">
    <property type="protein sequence ID" value="BAD10611.1"/>
    <property type="molecule type" value="Genomic_DNA"/>
</dbReference>
<gene>
    <name evidence="3" type="ORF">OJ1126_D10.1</name>
    <name evidence="2" type="ORF">OSJNBa0073J19.43</name>
</gene>
<dbReference type="Proteomes" id="UP000000763">
    <property type="component" value="Chromosome 8"/>
</dbReference>
<dbReference type="AlphaFoldDB" id="Q6YX19"/>
<name>Q6YX19_ORYSJ</name>
<reference evidence="3" key="1">
    <citation type="submission" date="2001-10" db="EMBL/GenBank/DDBJ databases">
        <title>Oryza sativa nipponbare(GA3) genomic DNA, chromosome 8, BAC clone:OJ1126_D10.</title>
        <authorList>
            <person name="Sasaki T."/>
            <person name="Matsumoto T."/>
            <person name="Yamamoto K."/>
        </authorList>
    </citation>
    <scope>NUCLEOTIDE SEQUENCE</scope>
</reference>
<feature type="region of interest" description="Disordered" evidence="1">
    <location>
        <begin position="1"/>
        <end position="94"/>
    </location>
</feature>
<accession>Q6YX19</accession>
<feature type="region of interest" description="Disordered" evidence="1">
    <location>
        <begin position="350"/>
        <end position="438"/>
    </location>
</feature>
<dbReference type="EMBL" id="AP004254">
    <property type="protein sequence ID" value="BAD16999.1"/>
    <property type="molecule type" value="Genomic_DNA"/>
</dbReference>
<evidence type="ECO:0000313" key="2">
    <source>
        <dbReference type="EMBL" id="BAD10611.1"/>
    </source>
</evidence>
<reference evidence="4" key="3">
    <citation type="journal article" date="2005" name="Nature">
        <title>The map-based sequence of the rice genome.</title>
        <authorList>
            <consortium name="International rice genome sequencing project (IRGSP)"/>
            <person name="Matsumoto T."/>
            <person name="Wu J."/>
            <person name="Kanamori H."/>
            <person name="Katayose Y."/>
            <person name="Fujisawa M."/>
            <person name="Namiki N."/>
            <person name="Mizuno H."/>
            <person name="Yamamoto K."/>
            <person name="Antonio B.A."/>
            <person name="Baba T."/>
            <person name="Sakata K."/>
            <person name="Nagamura Y."/>
            <person name="Aoki H."/>
            <person name="Arikawa K."/>
            <person name="Arita K."/>
            <person name="Bito T."/>
            <person name="Chiden Y."/>
            <person name="Fujitsuka N."/>
            <person name="Fukunaka R."/>
            <person name="Hamada M."/>
            <person name="Harada C."/>
            <person name="Hayashi A."/>
            <person name="Hijishita S."/>
            <person name="Honda M."/>
            <person name="Hosokawa S."/>
            <person name="Ichikawa Y."/>
            <person name="Idonuma A."/>
            <person name="Iijima M."/>
            <person name="Ikeda M."/>
            <person name="Ikeno M."/>
            <person name="Ito K."/>
            <person name="Ito S."/>
            <person name="Ito T."/>
            <person name="Ito Y."/>
            <person name="Ito Y."/>
            <person name="Iwabuchi A."/>
            <person name="Kamiya K."/>
            <person name="Karasawa W."/>
            <person name="Kurita K."/>
            <person name="Katagiri S."/>
            <person name="Kikuta A."/>
            <person name="Kobayashi H."/>
            <person name="Kobayashi N."/>
            <person name="Machita K."/>
            <person name="Maehara T."/>
            <person name="Masukawa M."/>
            <person name="Mizubayashi T."/>
            <person name="Mukai Y."/>
            <person name="Nagasaki H."/>
            <person name="Nagata Y."/>
            <person name="Naito S."/>
            <person name="Nakashima M."/>
            <person name="Nakama Y."/>
            <person name="Nakamichi Y."/>
            <person name="Nakamura M."/>
            <person name="Meguro A."/>
            <person name="Negishi M."/>
            <person name="Ohta I."/>
            <person name="Ohta T."/>
            <person name="Okamoto M."/>
            <person name="Ono N."/>
            <person name="Saji S."/>
            <person name="Sakaguchi M."/>
            <person name="Sakai K."/>
            <person name="Shibata M."/>
            <person name="Shimokawa T."/>
            <person name="Song J."/>
            <person name="Takazaki Y."/>
            <person name="Terasawa K."/>
            <person name="Tsugane M."/>
            <person name="Tsuji K."/>
            <person name="Ueda S."/>
            <person name="Waki K."/>
            <person name="Yamagata H."/>
            <person name="Yamamoto M."/>
            <person name="Yamamoto S."/>
            <person name="Yamane H."/>
            <person name="Yoshiki S."/>
            <person name="Yoshihara R."/>
            <person name="Yukawa K."/>
            <person name="Zhong H."/>
            <person name="Yano M."/>
            <person name="Yuan Q."/>
            <person name="Ouyang S."/>
            <person name="Liu J."/>
            <person name="Jones K.M."/>
            <person name="Gansberger K."/>
            <person name="Moffat K."/>
            <person name="Hill J."/>
            <person name="Bera J."/>
            <person name="Fadrosh D."/>
            <person name="Jin S."/>
            <person name="Johri S."/>
            <person name="Kim M."/>
            <person name="Overton L."/>
            <person name="Reardon M."/>
            <person name="Tsitrin T."/>
            <person name="Vuong H."/>
            <person name="Weaver B."/>
            <person name="Ciecko A."/>
            <person name="Tallon L."/>
            <person name="Jackson J."/>
            <person name="Pai G."/>
            <person name="Aken S.V."/>
            <person name="Utterback T."/>
            <person name="Reidmuller S."/>
            <person name="Feldblyum T."/>
            <person name="Hsiao J."/>
            <person name="Zismann V."/>
            <person name="Iobst S."/>
            <person name="de Vazeille A.R."/>
            <person name="Buell C.R."/>
            <person name="Ying K."/>
            <person name="Li Y."/>
            <person name="Lu T."/>
            <person name="Huang Y."/>
            <person name="Zhao Q."/>
            <person name="Feng Q."/>
            <person name="Zhang L."/>
            <person name="Zhu J."/>
            <person name="Weng Q."/>
            <person name="Mu J."/>
            <person name="Lu Y."/>
            <person name="Fan D."/>
            <person name="Liu Y."/>
            <person name="Guan J."/>
            <person name="Zhang Y."/>
            <person name="Yu S."/>
            <person name="Liu X."/>
            <person name="Zhang Y."/>
            <person name="Hong G."/>
            <person name="Han B."/>
            <person name="Choisne N."/>
            <person name="Demange N."/>
            <person name="Orjeda G."/>
            <person name="Samain S."/>
            <person name="Cattolico L."/>
            <person name="Pelletier E."/>
            <person name="Couloux A."/>
            <person name="Segurens B."/>
            <person name="Wincker P."/>
            <person name="D'Hont A."/>
            <person name="Scarpelli C."/>
            <person name="Weissenbach J."/>
            <person name="Salanoubat M."/>
            <person name="Quetier F."/>
            <person name="Yu Y."/>
            <person name="Kim H.R."/>
            <person name="Rambo T."/>
            <person name="Currie J."/>
            <person name="Collura K."/>
            <person name="Luo M."/>
            <person name="Yang T."/>
            <person name="Ammiraju J.S.S."/>
            <person name="Engler F."/>
            <person name="Soderlund C."/>
            <person name="Wing R.A."/>
            <person name="Palmer L.E."/>
            <person name="de la Bastide M."/>
            <person name="Spiegel L."/>
            <person name="Nascimento L."/>
            <person name="Zutavern T."/>
            <person name="O'Shaughnessy A."/>
            <person name="Dike S."/>
            <person name="Dedhia N."/>
            <person name="Preston R."/>
            <person name="Balija V."/>
            <person name="McCombie W.R."/>
            <person name="Chow T."/>
            <person name="Chen H."/>
            <person name="Chung M."/>
            <person name="Chen C."/>
            <person name="Shaw J."/>
            <person name="Wu H."/>
            <person name="Hsiao K."/>
            <person name="Chao Y."/>
            <person name="Chu M."/>
            <person name="Cheng C."/>
            <person name="Hour A."/>
            <person name="Lee P."/>
            <person name="Lin S."/>
            <person name="Lin Y."/>
            <person name="Liou J."/>
            <person name="Liu S."/>
            <person name="Hsing Y."/>
            <person name="Raghuvanshi S."/>
            <person name="Mohanty A."/>
            <person name="Bharti A.K."/>
            <person name="Gaur A."/>
            <person name="Gupta V."/>
            <person name="Kumar D."/>
            <person name="Ravi V."/>
            <person name="Vij S."/>
            <person name="Kapur A."/>
            <person name="Khurana P."/>
            <person name="Khurana P."/>
            <person name="Khurana J.P."/>
            <person name="Tyagi A.K."/>
            <person name="Gaikwad K."/>
            <person name="Singh A."/>
            <person name="Dalal V."/>
            <person name="Srivastava S."/>
            <person name="Dixit A."/>
            <person name="Pal A.K."/>
            <person name="Ghazi I.A."/>
            <person name="Yadav M."/>
            <person name="Pandit A."/>
            <person name="Bhargava A."/>
            <person name="Sureshbabu K."/>
            <person name="Batra K."/>
            <person name="Sharma T.R."/>
            <person name="Mohapatra T."/>
            <person name="Singh N.K."/>
            <person name="Messing J."/>
            <person name="Nelson A.B."/>
            <person name="Fuks G."/>
            <person name="Kavchok S."/>
            <person name="Keizer G."/>
            <person name="Linton E."/>
            <person name="Llaca V."/>
            <person name="Song R."/>
            <person name="Tanyolac B."/>
            <person name="Young S."/>
            <person name="Ho-Il K."/>
            <person name="Hahn J.H."/>
            <person name="Sangsakoo G."/>
            <person name="Vanavichit A."/>
            <person name="de Mattos Luiz.A.T."/>
            <person name="Zimmer P.D."/>
            <person name="Malone G."/>
            <person name="Dellagostin O."/>
            <person name="de Oliveira A.C."/>
            <person name="Bevan M."/>
            <person name="Bancroft I."/>
            <person name="Minx P."/>
            <person name="Cordum H."/>
            <person name="Wilson R."/>
            <person name="Cheng Z."/>
            <person name="Jin W."/>
            <person name="Jiang J."/>
            <person name="Leong S.A."/>
            <person name="Iwama H."/>
            <person name="Gojobori T."/>
            <person name="Itoh T."/>
            <person name="Niimura Y."/>
            <person name="Fujii Y."/>
            <person name="Habara T."/>
            <person name="Sakai H."/>
            <person name="Sato Y."/>
            <person name="Wilson G."/>
            <person name="Kumar K."/>
            <person name="McCouch S."/>
            <person name="Juretic N."/>
            <person name="Hoen D."/>
            <person name="Wright S."/>
            <person name="Bruskiewich R."/>
            <person name="Bureau T."/>
            <person name="Miyao A."/>
            <person name="Hirochika H."/>
            <person name="Nishikawa T."/>
            <person name="Kadowaki K."/>
            <person name="Sugiura M."/>
            <person name="Burr B."/>
            <person name="Sasaki T."/>
        </authorList>
    </citation>
    <scope>NUCLEOTIDE SEQUENCE [LARGE SCALE GENOMIC DNA]</scope>
    <source>
        <strain evidence="4">cv. Nipponbare</strain>
    </source>
</reference>
<feature type="region of interest" description="Disordered" evidence="1">
    <location>
        <begin position="192"/>
        <end position="218"/>
    </location>
</feature>
<feature type="region of interest" description="Disordered" evidence="1">
    <location>
        <begin position="115"/>
        <end position="136"/>
    </location>
</feature>
<reference evidence="2" key="2">
    <citation type="submission" date="2002-09" db="EMBL/GenBank/DDBJ databases">
        <title>Oryza sativa nipponbare(GA3) genomic DNA, chromosome 8, BAC clone:OSJNBa0073J19.</title>
        <authorList>
            <person name="Sasaki T."/>
            <person name="Matsumoto T."/>
            <person name="Katayose Y."/>
        </authorList>
    </citation>
    <scope>NUCLEOTIDE SEQUENCE</scope>
</reference>
<evidence type="ECO:0000256" key="1">
    <source>
        <dbReference type="SAM" id="MobiDB-lite"/>
    </source>
</evidence>
<sequence>MRAPLDRGTRERERGRLAGGTHRAAAQGGRRPVGSARPQTGRPVMARAAAREHGRRRRQPAAGGGGGRRKGGGGGARTEAAAIGSSGADGERGKKVERGAVVGYIEVGRLDVAGSGGSAATTWRGGGGERGGEDSNRIPSVRARAWTGEGRAWGGDVGTCGRGVGRGCGGSGGVGGGFSSGWWRLPEVRDDRQVGPTCRRPGGEGREITSGRPSPLRSHPAAALALHRSARRPFVKKDLRSTTARRPDLRARPPLASSPLILRRWQSCVASSRSTIAAAEDTDVGEARPENVTSEAVQPWCATRRCNSSAIGMTWPAKGLTMRMTCGGDLAGGEVAVAGREAVAGILRGARGGPTARGEAAATPSPPLDPAGGEAAAPPLHQIWPGGESATARRRREGRQQQVAWLTGIGGGDLPSAKSGGREGSSGGGAPPPPDPAG</sequence>
<reference evidence="4" key="4">
    <citation type="journal article" date="2008" name="Nucleic Acids Res.">
        <title>The rice annotation project database (RAP-DB): 2008 update.</title>
        <authorList>
            <consortium name="The rice annotation project (RAP)"/>
        </authorList>
    </citation>
    <scope>GENOME REANNOTATION</scope>
    <source>
        <strain evidence="4">cv. Nipponbare</strain>
    </source>
</reference>
<protein>
    <submittedName>
        <fullName evidence="2">Uncharacterized protein</fullName>
    </submittedName>
</protein>
<feature type="compositionally biased region" description="Basic and acidic residues" evidence="1">
    <location>
        <begin position="1"/>
        <end position="16"/>
    </location>
</feature>
<feature type="compositionally biased region" description="Gly residues" evidence="1">
    <location>
        <begin position="62"/>
        <end position="76"/>
    </location>
</feature>